<keyword evidence="5" id="KW-1185">Reference proteome</keyword>
<name>A0A915DNB2_9BILA</name>
<dbReference type="Proteomes" id="UP000887574">
    <property type="component" value="Unplaced"/>
</dbReference>
<proteinExistence type="predicted"/>
<dbReference type="GO" id="GO:0008270">
    <property type="term" value="F:zinc ion binding"/>
    <property type="evidence" value="ECO:0007669"/>
    <property type="project" value="UniProtKB-KW"/>
</dbReference>
<dbReference type="Gene3D" id="2.20.25.240">
    <property type="match status" value="1"/>
</dbReference>
<dbReference type="Pfam" id="PF04500">
    <property type="entry name" value="FLYWCH"/>
    <property type="match status" value="1"/>
</dbReference>
<keyword evidence="3" id="KW-0862">Zinc</keyword>
<sequence>MELTGPIILLKPPTIASRPNSTCASWTLQLRELPQHGAARTGRRREDGEPVANVEPVTNEEPVAIVEPPVIILSEKEKAMLTHEGHLFWKHMNSKAGDKTIWGCIKRKTTGCLFRIHTRIATGEVIKTMGVHNHGKSATEIPLRTIKAAIKTQAKGPCIIQRNIQSNSWWSAASRPS</sequence>
<protein>
    <submittedName>
        <fullName evidence="6">FLYWCH-type domain-containing protein</fullName>
    </submittedName>
</protein>
<reference evidence="6" key="1">
    <citation type="submission" date="2022-11" db="UniProtKB">
        <authorList>
            <consortium name="WormBaseParasite"/>
        </authorList>
    </citation>
    <scope>IDENTIFICATION</scope>
</reference>
<organism evidence="5 6">
    <name type="scientific">Ditylenchus dipsaci</name>
    <dbReference type="NCBI Taxonomy" id="166011"/>
    <lineage>
        <taxon>Eukaryota</taxon>
        <taxon>Metazoa</taxon>
        <taxon>Ecdysozoa</taxon>
        <taxon>Nematoda</taxon>
        <taxon>Chromadorea</taxon>
        <taxon>Rhabditida</taxon>
        <taxon>Tylenchina</taxon>
        <taxon>Tylenchomorpha</taxon>
        <taxon>Sphaerularioidea</taxon>
        <taxon>Anguinidae</taxon>
        <taxon>Anguininae</taxon>
        <taxon>Ditylenchus</taxon>
    </lineage>
</organism>
<keyword evidence="1" id="KW-0479">Metal-binding</keyword>
<accession>A0A915DNB2</accession>
<evidence type="ECO:0000256" key="3">
    <source>
        <dbReference type="ARBA" id="ARBA00022833"/>
    </source>
</evidence>
<dbReference type="AlphaFoldDB" id="A0A915DNB2"/>
<keyword evidence="2" id="KW-0863">Zinc-finger</keyword>
<dbReference type="InterPro" id="IPR007588">
    <property type="entry name" value="Znf_FLYWCH"/>
</dbReference>
<evidence type="ECO:0000313" key="5">
    <source>
        <dbReference type="Proteomes" id="UP000887574"/>
    </source>
</evidence>
<evidence type="ECO:0000256" key="2">
    <source>
        <dbReference type="ARBA" id="ARBA00022771"/>
    </source>
</evidence>
<evidence type="ECO:0000259" key="4">
    <source>
        <dbReference type="Pfam" id="PF04500"/>
    </source>
</evidence>
<dbReference type="WBParaSite" id="jg21800">
    <property type="protein sequence ID" value="jg21800"/>
    <property type="gene ID" value="jg21800"/>
</dbReference>
<feature type="domain" description="FLYWCH-type" evidence="4">
    <location>
        <begin position="73"/>
        <end position="134"/>
    </location>
</feature>
<evidence type="ECO:0000256" key="1">
    <source>
        <dbReference type="ARBA" id="ARBA00022723"/>
    </source>
</evidence>
<evidence type="ECO:0000313" key="6">
    <source>
        <dbReference type="WBParaSite" id="jg21800"/>
    </source>
</evidence>